<comment type="caution">
    <text evidence="9">The sequence shown here is derived from an EMBL/GenBank/DDBJ whole genome shotgun (WGS) entry which is preliminary data.</text>
</comment>
<evidence type="ECO:0000259" key="8">
    <source>
        <dbReference type="Pfam" id="PF03176"/>
    </source>
</evidence>
<dbReference type="STRING" id="679197.HMPREF9336_01065"/>
<keyword evidence="3" id="KW-1003">Cell membrane</keyword>
<feature type="transmembrane region" description="Helical" evidence="7">
    <location>
        <begin position="872"/>
        <end position="893"/>
    </location>
</feature>
<dbReference type="Proteomes" id="UP000004816">
    <property type="component" value="Unassembled WGS sequence"/>
</dbReference>
<dbReference type="GO" id="GO:0005886">
    <property type="term" value="C:plasma membrane"/>
    <property type="evidence" value="ECO:0007669"/>
    <property type="project" value="UniProtKB-SubCell"/>
</dbReference>
<protein>
    <recommendedName>
        <fullName evidence="8">Membrane transport protein MMPL domain-containing protein</fullName>
    </recommendedName>
</protein>
<evidence type="ECO:0000256" key="3">
    <source>
        <dbReference type="ARBA" id="ARBA00022475"/>
    </source>
</evidence>
<dbReference type="PANTHER" id="PTHR33406">
    <property type="entry name" value="MEMBRANE PROTEIN MJ1562-RELATED"/>
    <property type="match status" value="1"/>
</dbReference>
<dbReference type="PANTHER" id="PTHR33406:SF6">
    <property type="entry name" value="MEMBRANE PROTEIN YDGH-RELATED"/>
    <property type="match status" value="1"/>
</dbReference>
<evidence type="ECO:0000256" key="6">
    <source>
        <dbReference type="ARBA" id="ARBA00023136"/>
    </source>
</evidence>
<comment type="similarity">
    <text evidence="2">Belongs to the resistance-nodulation-cell division (RND) (TC 2.A.6) family. MmpL subfamily.</text>
</comment>
<feature type="transmembrane region" description="Helical" evidence="7">
    <location>
        <begin position="284"/>
        <end position="310"/>
    </location>
</feature>
<reference evidence="9 10" key="1">
    <citation type="journal article" date="2011" name="Stand. Genomic Sci.">
        <title>High quality draft genome sequence of Segniliparus rugosus CDC 945(T)= (ATCC BAA-974(T)).</title>
        <authorList>
            <person name="Earl A.M."/>
            <person name="Desjardins C.A."/>
            <person name="Fitzgerald M.G."/>
            <person name="Arachchi H.M."/>
            <person name="Zeng Q."/>
            <person name="Mehta T."/>
            <person name="Griggs A."/>
            <person name="Birren B.W."/>
            <person name="Toney N.C."/>
            <person name="Carr J."/>
            <person name="Posey J."/>
            <person name="Butler W.R."/>
        </authorList>
    </citation>
    <scope>NUCLEOTIDE SEQUENCE [LARGE SCALE GENOMIC DNA]</scope>
    <source>
        <strain evidence="10">ATCC BAA-974 / DSM 45345 / CCUG 50838 / CIP 108380 / JCM 13579 / CDC 945</strain>
    </source>
</reference>
<feature type="transmembrane region" description="Helical" evidence="7">
    <location>
        <begin position="371"/>
        <end position="395"/>
    </location>
</feature>
<feature type="domain" description="Membrane transport protein MMPL" evidence="8">
    <location>
        <begin position="92"/>
        <end position="420"/>
    </location>
</feature>
<dbReference type="eggNOG" id="COG2409">
    <property type="taxonomic scope" value="Bacteria"/>
</dbReference>
<feature type="transmembrane region" description="Helical" evidence="7">
    <location>
        <begin position="337"/>
        <end position="359"/>
    </location>
</feature>
<keyword evidence="4 7" id="KW-0812">Transmembrane</keyword>
<evidence type="ECO:0000313" key="9">
    <source>
        <dbReference type="EMBL" id="EFV14148.1"/>
    </source>
</evidence>
<dbReference type="AlphaFoldDB" id="E5XND9"/>
<feature type="transmembrane region" description="Helical" evidence="7">
    <location>
        <begin position="914"/>
        <end position="939"/>
    </location>
</feature>
<dbReference type="Gene3D" id="1.20.1640.10">
    <property type="entry name" value="Multidrug efflux transporter AcrB transmembrane domain"/>
    <property type="match status" value="2"/>
</dbReference>
<feature type="transmembrane region" description="Helical" evidence="7">
    <location>
        <begin position="51"/>
        <end position="72"/>
    </location>
</feature>
<evidence type="ECO:0000256" key="5">
    <source>
        <dbReference type="ARBA" id="ARBA00022989"/>
    </source>
</evidence>
<dbReference type="InterPro" id="IPR050545">
    <property type="entry name" value="Mycobact_MmpL"/>
</dbReference>
<feature type="transmembrane region" description="Helical" evidence="7">
    <location>
        <begin position="959"/>
        <end position="978"/>
    </location>
</feature>
<evidence type="ECO:0000256" key="7">
    <source>
        <dbReference type="SAM" id="Phobius"/>
    </source>
</evidence>
<keyword evidence="10" id="KW-1185">Reference proteome</keyword>
<feature type="transmembrane region" description="Helical" evidence="7">
    <location>
        <begin position="842"/>
        <end position="866"/>
    </location>
</feature>
<keyword evidence="5 7" id="KW-1133">Transmembrane helix</keyword>
<proteinExistence type="inferred from homology"/>
<feature type="transmembrane region" description="Helical" evidence="7">
    <location>
        <begin position="816"/>
        <end position="835"/>
    </location>
</feature>
<dbReference type="OrthoDB" id="2365435at2"/>
<gene>
    <name evidence="9" type="ORF">HMPREF9336_01065</name>
</gene>
<feature type="transmembrane region" description="Helical" evidence="7">
    <location>
        <begin position="416"/>
        <end position="439"/>
    </location>
</feature>
<dbReference type="Pfam" id="PF03176">
    <property type="entry name" value="MMPL"/>
    <property type="match status" value="2"/>
</dbReference>
<feature type="domain" description="Membrane transport protein MMPL" evidence="8">
    <location>
        <begin position="659"/>
        <end position="985"/>
    </location>
</feature>
<accession>E5XND9</accession>
<evidence type="ECO:0000313" key="10">
    <source>
        <dbReference type="Proteomes" id="UP000004816"/>
    </source>
</evidence>
<evidence type="ECO:0000256" key="1">
    <source>
        <dbReference type="ARBA" id="ARBA00004651"/>
    </source>
</evidence>
<evidence type="ECO:0000256" key="2">
    <source>
        <dbReference type="ARBA" id="ARBA00010157"/>
    </source>
</evidence>
<dbReference type="SUPFAM" id="SSF82866">
    <property type="entry name" value="Multidrug efflux transporter AcrB transmembrane domain"/>
    <property type="match status" value="2"/>
</dbReference>
<dbReference type="HOGENOM" id="CLU_005108_3_2_11"/>
<name>E5XND9_SEGRC</name>
<dbReference type="InterPro" id="IPR004869">
    <property type="entry name" value="MMPL_dom"/>
</dbReference>
<keyword evidence="6 7" id="KW-0472">Membrane</keyword>
<organism evidence="9 10">
    <name type="scientific">Segniliparus rugosus (strain ATCC BAA-974 / DSM 45345 / CCUG 50838 / CIP 108380 / JCM 13579 / CDC 945)</name>
    <dbReference type="NCBI Taxonomy" id="679197"/>
    <lineage>
        <taxon>Bacteria</taxon>
        <taxon>Bacillati</taxon>
        <taxon>Actinomycetota</taxon>
        <taxon>Actinomycetes</taxon>
        <taxon>Mycobacteriales</taxon>
        <taxon>Segniliparaceae</taxon>
        <taxon>Segniliparus</taxon>
    </lineage>
</organism>
<feature type="transmembrane region" description="Helical" evidence="7">
    <location>
        <begin position="258"/>
        <end position="278"/>
    </location>
</feature>
<comment type="subcellular location">
    <subcellularLocation>
        <location evidence="1">Cell membrane</location>
        <topology evidence="1">Multi-pass membrane protein</topology>
    </subcellularLocation>
</comment>
<dbReference type="EMBL" id="ACZI02000003">
    <property type="protein sequence ID" value="EFV14148.1"/>
    <property type="molecule type" value="Genomic_DNA"/>
</dbReference>
<feature type="transmembrane region" description="Helical" evidence="7">
    <location>
        <begin position="232"/>
        <end position="251"/>
    </location>
</feature>
<dbReference type="RefSeq" id="WP_007468556.1">
    <property type="nucleotide sequence ID" value="NZ_KI391954.1"/>
</dbReference>
<evidence type="ECO:0000256" key="4">
    <source>
        <dbReference type="ARBA" id="ARBA00022692"/>
    </source>
</evidence>
<sequence length="988" mass="105413">MNERPDPVRKQAGSGRVPALNRLITLVARIFNEFSLPFRRKTYARAPGRPLYARLLYGLSVPIIIAWLSLAYELNLAVPQLEQVVERHALSFLPDEAASVKALANMGRYFGQGSTNNFVTVLLEGNAPLGEDAHRYYTALMQKLNTDKKHVISSVDVWSDPMLSSAFQSSDKKAAFVYLNLAGNMGTALAMESTQAVRDAVAAASPPAGLKVYVTGPSAVVNDELVAINQSTVRLIFTCALIVTLILLFVYRSPVTAGAPLLVVLVALTTARQIVALLCDNGTMGVAIFASSLLAGIIFGAGTDYGIFLLGRYHEARRAGEDRTTAYYTALSGVQHIILASGLTIAGATACMAFTRLSIFSTSGLPCTIGILTMLAASLTLGPAILALACRFGLCEPRGQRSPMRWRRIATRTVRWPLPVLAGSVAVLLAALLIVPTYAASYNERAAQPGTTEANLGLDAADRHLPPNILNPNMLLVESDHDMRNPADLIALAKMTNAIYGLDGVRAVQGITRPLVSALPQGTLPYQAEYIGERISQAAQTTIARLQDVAAITGRLDQLSSVVQGLQSALRTTERGVGLSVRSGKELQDQFLDILSGIRSLRDDVEPMVGSREFLLNTIPNCENIIPHCDAVVAGLSLFGDVDQILSRLDQFDEHKLQEVLDGARTASSALPQLTTQISALGKFLADMQQTLAPLSSLLDTVLPQIDEIKQFAEEVSNSFAAGDPGKFFFLPKAAFDSPLFQSALRIYFSPDGKATRMLVMGEMNAFSKESMDCSARIIPTAKAALKGTSLGGSKVSLGGAGGTLLNIAAFAKEDFITSAIAAFAFVFCVVLILLRSFVAALVVIGTVGLSYLSGLGLSTAIWQHFVGLPLHWAVAPSSFITLVAVGADYNLLLVARFKEEQHAGIKTGIIRSMVGTGSVVTTAGLVFGGTMLAMAASASSTFAQIGSTVAIGLFFDTLVVRSFTIPAVATLLGRWFWWPAPARKPAI</sequence>